<proteinExistence type="predicted"/>
<dbReference type="AlphaFoldDB" id="M7ZG49"/>
<sequence>MDPEELTWIRRLASSTGLAASSRPWRFLHSAAAHGISDEREREVKEEREEGDGRRGCPGRSPAAARLPEGGAAKTPALGVGGCSGKHGSWGSRSSCGVRAVLQARPSPDGLGRPRSCVGELATEWEPGAEAHGNVALYHWLDGGWLAARPTRERHVARTQWLARKQRGALALVIGRHGKQGVRWEATKNGREGSIYRRGS</sequence>
<organism evidence="2">
    <name type="scientific">Triticum urartu</name>
    <name type="common">Red wild einkorn</name>
    <name type="synonym">Crithodium urartu</name>
    <dbReference type="NCBI Taxonomy" id="4572"/>
    <lineage>
        <taxon>Eukaryota</taxon>
        <taxon>Viridiplantae</taxon>
        <taxon>Streptophyta</taxon>
        <taxon>Embryophyta</taxon>
        <taxon>Tracheophyta</taxon>
        <taxon>Spermatophyta</taxon>
        <taxon>Magnoliopsida</taxon>
        <taxon>Liliopsida</taxon>
        <taxon>Poales</taxon>
        <taxon>Poaceae</taxon>
        <taxon>BOP clade</taxon>
        <taxon>Pooideae</taxon>
        <taxon>Triticodae</taxon>
        <taxon>Triticeae</taxon>
        <taxon>Triticinae</taxon>
        <taxon>Triticum</taxon>
    </lineage>
</organism>
<name>M7ZG49_TRIUA</name>
<feature type="compositionally biased region" description="Basic and acidic residues" evidence="1">
    <location>
        <begin position="36"/>
        <end position="55"/>
    </location>
</feature>
<accession>M7ZG49</accession>
<evidence type="ECO:0000313" key="2">
    <source>
        <dbReference type="EMBL" id="EMS47064.1"/>
    </source>
</evidence>
<dbReference type="EMBL" id="KD266371">
    <property type="protein sequence ID" value="EMS47064.1"/>
    <property type="molecule type" value="Genomic_DNA"/>
</dbReference>
<reference evidence="2" key="1">
    <citation type="journal article" date="2013" name="Nature">
        <title>Draft genome of the wheat A-genome progenitor Triticum urartu.</title>
        <authorList>
            <person name="Ling H.Q."/>
            <person name="Zhao S."/>
            <person name="Liu D."/>
            <person name="Wang J."/>
            <person name="Sun H."/>
            <person name="Zhang C."/>
            <person name="Fan H."/>
            <person name="Li D."/>
            <person name="Dong L."/>
            <person name="Tao Y."/>
            <person name="Gao C."/>
            <person name="Wu H."/>
            <person name="Li Y."/>
            <person name="Cui Y."/>
            <person name="Guo X."/>
            <person name="Zheng S."/>
            <person name="Wang B."/>
            <person name="Yu K."/>
            <person name="Liang Q."/>
            <person name="Yang W."/>
            <person name="Lou X."/>
            <person name="Chen J."/>
            <person name="Feng M."/>
            <person name="Jian J."/>
            <person name="Zhang X."/>
            <person name="Luo G."/>
            <person name="Jiang Y."/>
            <person name="Liu J."/>
            <person name="Wang Z."/>
            <person name="Sha Y."/>
            <person name="Zhang B."/>
            <person name="Wu H."/>
            <person name="Tang D."/>
            <person name="Shen Q."/>
            <person name="Xue P."/>
            <person name="Zou S."/>
            <person name="Wang X."/>
            <person name="Liu X."/>
            <person name="Wang F."/>
            <person name="Yang Y."/>
            <person name="An X."/>
            <person name="Dong Z."/>
            <person name="Zhang K."/>
            <person name="Zhang X."/>
            <person name="Luo M.C."/>
            <person name="Dvorak J."/>
            <person name="Tong Y."/>
            <person name="Wang J."/>
            <person name="Yang H."/>
            <person name="Li Z."/>
            <person name="Wang D."/>
            <person name="Zhang A."/>
            <person name="Wang J."/>
        </authorList>
    </citation>
    <scope>NUCLEOTIDE SEQUENCE</scope>
</reference>
<protein>
    <submittedName>
        <fullName evidence="2">Uncharacterized protein</fullName>
    </submittedName>
</protein>
<evidence type="ECO:0000256" key="1">
    <source>
        <dbReference type="SAM" id="MobiDB-lite"/>
    </source>
</evidence>
<gene>
    <name evidence="2" type="ORF">TRIUR3_21882</name>
</gene>
<feature type="region of interest" description="Disordered" evidence="1">
    <location>
        <begin position="32"/>
        <end position="77"/>
    </location>
</feature>